<dbReference type="EMBL" id="JAAGWE010000002">
    <property type="protein sequence ID" value="NEM04578.1"/>
    <property type="molecule type" value="Genomic_DNA"/>
</dbReference>
<evidence type="ECO:0000313" key="2">
    <source>
        <dbReference type="Proteomes" id="UP000471126"/>
    </source>
</evidence>
<evidence type="ECO:0008006" key="3">
    <source>
        <dbReference type="Google" id="ProtNLM"/>
    </source>
</evidence>
<protein>
    <recommendedName>
        <fullName evidence="3">ATP-binding protein</fullName>
    </recommendedName>
</protein>
<accession>A0A6P0G9H1</accession>
<dbReference type="AlphaFoldDB" id="A0A6P0G9H1"/>
<name>A0A6P0G9H1_9ACTN</name>
<gene>
    <name evidence="1" type="ORF">GCU54_00840</name>
</gene>
<proteinExistence type="predicted"/>
<evidence type="ECO:0000313" key="1">
    <source>
        <dbReference type="EMBL" id="NEM04578.1"/>
    </source>
</evidence>
<comment type="caution">
    <text evidence="1">The sequence shown here is derived from an EMBL/GenBank/DDBJ whole genome shotgun (WGS) entry which is preliminary data.</text>
</comment>
<organism evidence="1 2">
    <name type="scientific">Geodermatophilus normandii</name>
    <dbReference type="NCBI Taxonomy" id="1137989"/>
    <lineage>
        <taxon>Bacteria</taxon>
        <taxon>Bacillati</taxon>
        <taxon>Actinomycetota</taxon>
        <taxon>Actinomycetes</taxon>
        <taxon>Geodermatophilales</taxon>
        <taxon>Geodermatophilaceae</taxon>
        <taxon>Geodermatophilus</taxon>
    </lineage>
</organism>
<dbReference type="Proteomes" id="UP000471126">
    <property type="component" value="Unassembled WGS sequence"/>
</dbReference>
<dbReference type="RefSeq" id="WP_163474799.1">
    <property type="nucleotide sequence ID" value="NZ_JAAGWE010000002.1"/>
</dbReference>
<sequence length="119" mass="11956">MTDGDAREGLVDPRRPVPARAWVRAAAQAEGWSPAVVDDLLLLLSEVLAAELAGSGGRVGPRPVRLLDGGAGLEIQVGGWVGGGDRLGMAAAAVTTVRLEAPGDGWVRLTADGGGPAPA</sequence>
<reference evidence="1 2" key="1">
    <citation type="submission" date="2019-12" db="EMBL/GenBank/DDBJ databases">
        <title>WGS of CPCC 203550 I12A-02606.</title>
        <authorList>
            <person name="Jiang Z."/>
        </authorList>
    </citation>
    <scope>NUCLEOTIDE SEQUENCE [LARGE SCALE GENOMIC DNA]</scope>
    <source>
        <strain evidence="1 2">I12A-02606</strain>
    </source>
</reference>